<accession>A0AAD0QIE7</accession>
<evidence type="ECO:0000313" key="2">
    <source>
        <dbReference type="EMBL" id="RXJ91087.1"/>
    </source>
</evidence>
<dbReference type="Proteomes" id="UP000289132">
    <property type="component" value="Unassembled WGS sequence"/>
</dbReference>
<keyword evidence="4" id="KW-1185">Reference proteome</keyword>
<organism evidence="1 3">
    <name type="scientific">Aliarcobacter trophiarum LMG 25534</name>
    <dbReference type="NCBI Taxonomy" id="1032241"/>
    <lineage>
        <taxon>Bacteria</taxon>
        <taxon>Pseudomonadati</taxon>
        <taxon>Campylobacterota</taxon>
        <taxon>Epsilonproteobacteria</taxon>
        <taxon>Campylobacterales</taxon>
        <taxon>Arcobacteraceae</taxon>
        <taxon>Aliarcobacter</taxon>
    </lineage>
</organism>
<evidence type="ECO:0000313" key="3">
    <source>
        <dbReference type="Proteomes" id="UP000254504"/>
    </source>
</evidence>
<dbReference type="Proteomes" id="UP000254504">
    <property type="component" value="Chromosome"/>
</dbReference>
<gene>
    <name evidence="1" type="ORF">ATR_0710</name>
    <name evidence="2" type="ORF">CRU87_06775</name>
</gene>
<dbReference type="EMBL" id="PDKD01000010">
    <property type="protein sequence ID" value="RXJ91087.1"/>
    <property type="molecule type" value="Genomic_DNA"/>
</dbReference>
<reference evidence="1 3" key="2">
    <citation type="submission" date="2018-07" db="EMBL/GenBank/DDBJ databases">
        <title>Complete genome of the Arcobacter trophiarum type strain LMG 25534.</title>
        <authorList>
            <person name="Miller W.G."/>
            <person name="Yee E."/>
        </authorList>
    </citation>
    <scope>NUCLEOTIDE SEQUENCE [LARGE SCALE GENOMIC DNA]</scope>
    <source>
        <strain evidence="1 3">LMG 25534</strain>
    </source>
</reference>
<dbReference type="AlphaFoldDB" id="A0AAD0QIE7"/>
<name>A0AAD0QIE7_9BACT</name>
<dbReference type="RefSeq" id="WP_115428109.1">
    <property type="nucleotide sequence ID" value="NZ_CP031367.1"/>
</dbReference>
<dbReference type="KEGG" id="atp:ATR_0710"/>
<sequence>MKLKKSDEIIKIEEALKKAKLKQKENIKKINLEFTETILNKLKEDDNFKNDLKNLLSKYSLNNSIDLLNKNYGAFEIKQKEEEPKKEEN</sequence>
<dbReference type="EMBL" id="CP031367">
    <property type="protein sequence ID" value="AXK48579.1"/>
    <property type="molecule type" value="Genomic_DNA"/>
</dbReference>
<evidence type="ECO:0000313" key="4">
    <source>
        <dbReference type="Proteomes" id="UP000289132"/>
    </source>
</evidence>
<proteinExistence type="predicted"/>
<reference evidence="2 4" key="1">
    <citation type="submission" date="2017-10" db="EMBL/GenBank/DDBJ databases">
        <title>Genomics of the genus Arcobacter.</title>
        <authorList>
            <person name="Perez-Cataluna A."/>
            <person name="Figueras M.J."/>
        </authorList>
    </citation>
    <scope>NUCLEOTIDE SEQUENCE [LARGE SCALE GENOMIC DNA]</scope>
    <source>
        <strain evidence="2 4">LMG 25534</strain>
    </source>
</reference>
<evidence type="ECO:0000313" key="1">
    <source>
        <dbReference type="EMBL" id="AXK48579.1"/>
    </source>
</evidence>
<protein>
    <submittedName>
        <fullName evidence="1">Uncharacterized protein</fullName>
    </submittedName>
</protein>